<dbReference type="EMBL" id="CM041000">
    <property type="protein sequence ID" value="MCJ8747658.1"/>
    <property type="molecule type" value="Genomic_DNA"/>
</dbReference>
<evidence type="ECO:0000313" key="2">
    <source>
        <dbReference type="Proteomes" id="UP000830395"/>
    </source>
</evidence>
<accession>A0ACC5ZHK2</accession>
<name>A0ACC5ZHK2_9TELE</name>
<organism evidence="1 2">
    <name type="scientific">Pangasius djambal</name>
    <dbReference type="NCBI Taxonomy" id="1691987"/>
    <lineage>
        <taxon>Eukaryota</taxon>
        <taxon>Metazoa</taxon>
        <taxon>Chordata</taxon>
        <taxon>Craniata</taxon>
        <taxon>Vertebrata</taxon>
        <taxon>Euteleostomi</taxon>
        <taxon>Actinopterygii</taxon>
        <taxon>Neopterygii</taxon>
        <taxon>Teleostei</taxon>
        <taxon>Ostariophysi</taxon>
        <taxon>Siluriformes</taxon>
        <taxon>Pangasiidae</taxon>
        <taxon>Pangasius</taxon>
    </lineage>
</organism>
<sequence>MKTVREKASGLGIPQVIIMSVIDRVCPLVKENVRKIYTSRKIKEKMEECSHRLGIPMNCIFPVQNYHEKVTNNMDMDLLILMAMTDIVRFANDYVADQVYNVTDYVENQVYN</sequence>
<keyword evidence="2" id="KW-1185">Reference proteome</keyword>
<comment type="caution">
    <text evidence="1">The sequence shown here is derived from an EMBL/GenBank/DDBJ whole genome shotgun (WGS) entry which is preliminary data.</text>
</comment>
<proteinExistence type="predicted"/>
<evidence type="ECO:0000313" key="1">
    <source>
        <dbReference type="EMBL" id="MCJ8747658.1"/>
    </source>
</evidence>
<protein>
    <submittedName>
        <fullName evidence="1">Uncharacterized protein</fullName>
    </submittedName>
</protein>
<dbReference type="Proteomes" id="UP000830395">
    <property type="component" value="Chromosome 26"/>
</dbReference>
<reference evidence="1" key="1">
    <citation type="submission" date="2020-02" db="EMBL/GenBank/DDBJ databases">
        <title>Genome sequencing of the panga catfish, Pangasius djambal.</title>
        <authorList>
            <person name="Wen M."/>
            <person name="Zahm M."/>
            <person name="Roques C."/>
            <person name="Cabau C."/>
            <person name="Klopp C."/>
            <person name="Donnadieu C."/>
            <person name="Jouanno E."/>
            <person name="Avarre J.-C."/>
            <person name="Campet M."/>
            <person name="Ha T."/>
            <person name="Dugue R."/>
            <person name="Lampietro C."/>
            <person name="Louis A."/>
            <person name="Herpin A."/>
            <person name="Echchiki A."/>
            <person name="Berthelot C."/>
            <person name="Parey E."/>
            <person name="Roest-Crollius H."/>
            <person name="Braasch I."/>
            <person name="Postlethwait J.H."/>
            <person name="Bobe J."/>
            <person name="Montfort J."/>
            <person name="Bouchez O."/>
            <person name="Begum T."/>
            <person name="Schartl M."/>
            <person name="Gustiano R."/>
            <person name="Guiguen Y."/>
        </authorList>
    </citation>
    <scope>NUCLEOTIDE SEQUENCE</scope>
    <source>
        <strain evidence="1">Pdj_M5554</strain>
    </source>
</reference>
<gene>
    <name evidence="1" type="ORF">PDJAM_G00156040</name>
</gene>